<keyword evidence="1" id="KW-0472">Membrane</keyword>
<proteinExistence type="predicted"/>
<dbReference type="EMBL" id="ATGI01000003">
    <property type="protein sequence ID" value="EPF80636.1"/>
    <property type="molecule type" value="Genomic_DNA"/>
</dbReference>
<dbReference type="PANTHER" id="PTHR39555">
    <property type="entry name" value="FIMBRIAL ASSEMBLY PROTEIN PILO-LIKE PROTEIN-RELATED"/>
    <property type="match status" value="1"/>
</dbReference>
<gene>
    <name evidence="2" type="ORF">F945_00379</name>
</gene>
<comment type="caution">
    <text evidence="2">The sequence shown here is derived from an EMBL/GenBank/DDBJ whole genome shotgun (WGS) entry which is preliminary data.</text>
</comment>
<evidence type="ECO:0000313" key="3">
    <source>
        <dbReference type="Proteomes" id="UP000014568"/>
    </source>
</evidence>
<name>S3PPE5_9GAMM</name>
<dbReference type="HOGENOM" id="CLU_1830800_0_0_6"/>
<evidence type="ECO:0000313" key="2">
    <source>
        <dbReference type="EMBL" id="EPF80636.1"/>
    </source>
</evidence>
<dbReference type="InterPro" id="IPR007445">
    <property type="entry name" value="PilO"/>
</dbReference>
<dbReference type="Gene3D" id="3.30.70.60">
    <property type="match status" value="1"/>
</dbReference>
<dbReference type="STRING" id="632955.GCA_000829675_02382"/>
<feature type="transmembrane region" description="Helical" evidence="1">
    <location>
        <begin position="20"/>
        <end position="40"/>
    </location>
</feature>
<dbReference type="Proteomes" id="UP000014568">
    <property type="component" value="Unassembled WGS sequence"/>
</dbReference>
<keyword evidence="3" id="KW-1185">Reference proteome</keyword>
<keyword evidence="1" id="KW-1133">Transmembrane helix</keyword>
<keyword evidence="1" id="KW-0812">Transmembrane</keyword>
<sequence>MIQQLKQFDLQHYARWPIAVKLLCWILLFIVVLSFGYVVLIDPKVTAYQQAKLQQLKLLKDFRTQHEKLTQLKYQQQHTQQLNAYFRQQLKQLPQQQQIPSLLTALHQIGQKLGLNMINIHLEPTTQYNFLLEQPIEIEV</sequence>
<reference evidence="2 3" key="1">
    <citation type="submission" date="2013-06" db="EMBL/GenBank/DDBJ databases">
        <title>The Genome Sequence of Acinetobacter rudis CIP 110305.</title>
        <authorList>
            <consortium name="The Broad Institute Genome Sequencing Platform"/>
            <consortium name="The Broad Institute Genome Sequencing Center for Infectious Disease"/>
            <person name="Cerqueira G."/>
            <person name="Feldgarden M."/>
            <person name="Courvalin P."/>
            <person name="Perichon B."/>
            <person name="Grillot-Courvalin C."/>
            <person name="Clermont D."/>
            <person name="Rocha E."/>
            <person name="Yoon E.-J."/>
            <person name="Nemec A."/>
            <person name="Young S.K."/>
            <person name="Zeng Q."/>
            <person name="Gargeya S."/>
            <person name="Fitzgerald M."/>
            <person name="Abouelleil A."/>
            <person name="Alvarado L."/>
            <person name="Berlin A.M."/>
            <person name="Chapman S.B."/>
            <person name="Dewar J."/>
            <person name="Goldberg J."/>
            <person name="Griggs A."/>
            <person name="Gujja S."/>
            <person name="Hansen M."/>
            <person name="Howarth C."/>
            <person name="Imamovic A."/>
            <person name="Larimer J."/>
            <person name="McCowan C."/>
            <person name="Murphy C."/>
            <person name="Pearson M."/>
            <person name="Priest M."/>
            <person name="Roberts A."/>
            <person name="Saif S."/>
            <person name="Shea T."/>
            <person name="Sykes S."/>
            <person name="Wortman J."/>
            <person name="Nusbaum C."/>
            <person name="Birren B."/>
        </authorList>
    </citation>
    <scope>NUCLEOTIDE SEQUENCE [LARGE SCALE GENOMIC DNA]</scope>
    <source>
        <strain evidence="2 3">CIP 110305</strain>
    </source>
</reference>
<dbReference type="GO" id="GO:0043683">
    <property type="term" value="P:type IV pilus assembly"/>
    <property type="evidence" value="ECO:0007669"/>
    <property type="project" value="InterPro"/>
</dbReference>
<dbReference type="Pfam" id="PF04350">
    <property type="entry name" value="PilO"/>
    <property type="match status" value="1"/>
</dbReference>
<evidence type="ECO:0008006" key="4">
    <source>
        <dbReference type="Google" id="ProtNLM"/>
    </source>
</evidence>
<dbReference type="eggNOG" id="COG3167">
    <property type="taxonomic scope" value="Bacteria"/>
</dbReference>
<dbReference type="GO" id="GO:0043107">
    <property type="term" value="P:type IV pilus-dependent motility"/>
    <property type="evidence" value="ECO:0007669"/>
    <property type="project" value="InterPro"/>
</dbReference>
<evidence type="ECO:0000256" key="1">
    <source>
        <dbReference type="SAM" id="Phobius"/>
    </source>
</evidence>
<organism evidence="2 3">
    <name type="scientific">Acinetobacter rudis CIP 110305</name>
    <dbReference type="NCBI Taxonomy" id="421052"/>
    <lineage>
        <taxon>Bacteria</taxon>
        <taxon>Pseudomonadati</taxon>
        <taxon>Pseudomonadota</taxon>
        <taxon>Gammaproteobacteria</taxon>
        <taxon>Moraxellales</taxon>
        <taxon>Moraxellaceae</taxon>
        <taxon>Acinetobacter</taxon>
    </lineage>
</organism>
<protein>
    <recommendedName>
        <fullName evidence="4">Type IV pilus assembly protein PilO</fullName>
    </recommendedName>
</protein>
<dbReference type="InterPro" id="IPR014717">
    <property type="entry name" value="Transl_elong_EF1B/ribsomal_bS6"/>
</dbReference>
<dbReference type="PANTHER" id="PTHR39555:SF1">
    <property type="entry name" value="TYPE IV PILUS INNER MEMBRANE COMPONENT PILO"/>
    <property type="match status" value="1"/>
</dbReference>
<dbReference type="AlphaFoldDB" id="S3PPE5"/>
<accession>S3PPE5</accession>
<dbReference type="PATRIC" id="fig|421052.3.peg.377"/>